<keyword evidence="2" id="KW-1185">Reference proteome</keyword>
<reference evidence="1 2" key="1">
    <citation type="submission" date="2021-10" db="EMBL/GenBank/DDBJ databases">
        <title>Anaerobic single-cell dispensing facilitates the cultivation of human gut bacteria.</title>
        <authorList>
            <person name="Afrizal A."/>
        </authorList>
    </citation>
    <scope>NUCLEOTIDE SEQUENCE [LARGE SCALE GENOMIC DNA]</scope>
    <source>
        <strain evidence="1 2">CLA-AA-H277</strain>
    </source>
</reference>
<name>A0AAE3DTG9_9FIRM</name>
<protein>
    <submittedName>
        <fullName evidence="1">Uncharacterized protein</fullName>
    </submittedName>
</protein>
<comment type="caution">
    <text evidence="1">The sequence shown here is derived from an EMBL/GenBank/DDBJ whole genome shotgun (WGS) entry which is preliminary data.</text>
</comment>
<dbReference type="Proteomes" id="UP001197875">
    <property type="component" value="Unassembled WGS sequence"/>
</dbReference>
<gene>
    <name evidence="1" type="ORF">LKD71_09900</name>
</gene>
<organism evidence="1 2">
    <name type="scientific">Fusicatenibacter faecihominis</name>
    <dbReference type="NCBI Taxonomy" id="2881276"/>
    <lineage>
        <taxon>Bacteria</taxon>
        <taxon>Bacillati</taxon>
        <taxon>Bacillota</taxon>
        <taxon>Clostridia</taxon>
        <taxon>Lachnospirales</taxon>
        <taxon>Lachnospiraceae</taxon>
        <taxon>Fusicatenibacter</taxon>
    </lineage>
</organism>
<evidence type="ECO:0000313" key="2">
    <source>
        <dbReference type="Proteomes" id="UP001197875"/>
    </source>
</evidence>
<dbReference type="RefSeq" id="WP_178046513.1">
    <property type="nucleotide sequence ID" value="NZ_JAJEPR010000015.1"/>
</dbReference>
<evidence type="ECO:0000313" key="1">
    <source>
        <dbReference type="EMBL" id="MCC2190114.1"/>
    </source>
</evidence>
<dbReference type="EMBL" id="JAJEPR010000015">
    <property type="protein sequence ID" value="MCC2190114.1"/>
    <property type="molecule type" value="Genomic_DNA"/>
</dbReference>
<dbReference type="AlphaFoldDB" id="A0AAE3DTG9"/>
<sequence>MTFPETVKTTLWDIIDEMSLSISSFANNPDKDFLRRRKLDFKNMIFLPLQVLHFISNVRNCQFLLSVIF</sequence>
<accession>A0AAE3DTG9</accession>
<proteinExistence type="predicted"/>